<sequence length="925" mass="104623">MPKTFYLLCALFYSSFLFSQNTFIIKGKVVDPNTKLPIESATVYLTSVKDSSVVDYTITNKMGNFSIKVKKSDKALNLKVSFISYQDFVENVTGLTADKDFGTIELKDATNQLNEVVVKSEIPPIRIKKDTLEFNASSFKVGADANVEALLKQLPGVEITPEGKITVNGKEVNNILVNGKPFFGKDGKIATQNLPAEIIEKVQVVDTKTKSEEISGDASGSENKTINLTIQEDKNKGFFGKIMGGLGSDKRYESSMLVNYFKGERKISALASSNNINSIGFSMDEIFDNMGGGRNSSVYWNDDGSFGINNMSFGGNRGITRSNMIGINYQDKWFKKVDQSGSYYFTNAESENVNRTDRINFLPTGNTLTKSNSITKNGSDGHNISLDFEISLDSTATIYLNPRFQTSKGYGKSSRNQITTDESLAELNSSTNDDYNENDNSNFGLDASFSKQFKKKKRGLSVNLEAEFQKRDEYVNTKSATLFADTTPDDIRNQNRFENNKNDFMKVEVRYGEPLTDSLRLSLTSELTLRKIGNDLNTFDFNTGTNSYDDFNDLQSNEVNSKTTTYFPSTGLILDKSKTNGRINFGPEFINFDANSNYLGIKTNRNKTYVFPRVKGYISHRMGKSKSIYSYYDFGVQMPQANQVLPVENLSNPLSTFIGNDDLKPTLRHNLYFSFNDYDYQSRSGYYIYSGINLSKDAVVSSTVYDDNFKSTTTYQNVDVTHNSYLGVNWNKSYKKEKRTLRFGAGVSFNYDYNKGLTNAVLFESKGLNINPRFNLTWSIDEMITVAPSYRYTFSKTDFKNYVIDKADNFIHNAKLEITSYMPKHFVLGSDFGYTYNSNIADGYKKDFYLWNVSLGYNFFKDQLLAKVKVYDLLNQNLNSTRTITPTAIVDAENTVLRRYVMFSLTYKLEKFAGKKKNDNMMFMD</sequence>
<dbReference type="EMBL" id="JAAMPT010000207">
    <property type="protein sequence ID" value="NMH25564.1"/>
    <property type="molecule type" value="Genomic_DNA"/>
</dbReference>
<evidence type="ECO:0000313" key="3">
    <source>
        <dbReference type="EMBL" id="NMH25564.1"/>
    </source>
</evidence>
<feature type="chain" id="PRO_5045067465" evidence="1">
    <location>
        <begin position="20"/>
        <end position="925"/>
    </location>
</feature>
<keyword evidence="4" id="KW-1185">Reference proteome</keyword>
<dbReference type="RefSeq" id="WP_169524259.1">
    <property type="nucleotide sequence ID" value="NZ_JAAMPT010000207.1"/>
</dbReference>
<dbReference type="SUPFAM" id="SSF56935">
    <property type="entry name" value="Porins"/>
    <property type="match status" value="1"/>
</dbReference>
<gene>
    <name evidence="3" type="ORF">G6042_09825</name>
</gene>
<accession>A0ABX1QTG5</accession>
<reference evidence="3 4" key="1">
    <citation type="submission" date="2020-02" db="EMBL/GenBank/DDBJ databases">
        <title>Flavobacterium sp. genome.</title>
        <authorList>
            <person name="Jung H.S."/>
            <person name="Baek J.H."/>
            <person name="Jeon C.O."/>
        </authorList>
    </citation>
    <scope>NUCLEOTIDE SEQUENCE [LARGE SCALE GENOMIC DNA]</scope>
    <source>
        <strain evidence="3 4">SE-s27</strain>
    </source>
</reference>
<dbReference type="Pfam" id="PF13715">
    <property type="entry name" value="CarbopepD_reg_2"/>
    <property type="match status" value="1"/>
</dbReference>
<feature type="domain" description="Outer membrane protein beta-barrel" evidence="2">
    <location>
        <begin position="451"/>
        <end position="907"/>
    </location>
</feature>
<dbReference type="Gene3D" id="2.60.40.1120">
    <property type="entry name" value="Carboxypeptidase-like, regulatory domain"/>
    <property type="match status" value="1"/>
</dbReference>
<evidence type="ECO:0000256" key="1">
    <source>
        <dbReference type="SAM" id="SignalP"/>
    </source>
</evidence>
<organism evidence="3 4">
    <name type="scientific">Flavobacterium solisilvae</name>
    <dbReference type="NCBI Taxonomy" id="1852019"/>
    <lineage>
        <taxon>Bacteria</taxon>
        <taxon>Pseudomonadati</taxon>
        <taxon>Bacteroidota</taxon>
        <taxon>Flavobacteriia</taxon>
        <taxon>Flavobacteriales</taxon>
        <taxon>Flavobacteriaceae</taxon>
        <taxon>Flavobacterium</taxon>
    </lineage>
</organism>
<keyword evidence="1" id="KW-0732">Signal</keyword>
<evidence type="ECO:0000313" key="4">
    <source>
        <dbReference type="Proteomes" id="UP000767947"/>
    </source>
</evidence>
<evidence type="ECO:0000259" key="2">
    <source>
        <dbReference type="Pfam" id="PF14905"/>
    </source>
</evidence>
<protein>
    <submittedName>
        <fullName evidence="3">Outer membrane beta-barrel protein</fullName>
    </submittedName>
</protein>
<dbReference type="InterPro" id="IPR041700">
    <property type="entry name" value="OMP_b-brl_3"/>
</dbReference>
<dbReference type="Pfam" id="PF14905">
    <property type="entry name" value="OMP_b-brl_3"/>
    <property type="match status" value="1"/>
</dbReference>
<comment type="caution">
    <text evidence="3">The sequence shown here is derived from an EMBL/GenBank/DDBJ whole genome shotgun (WGS) entry which is preliminary data.</text>
</comment>
<name>A0ABX1QTG5_9FLAO</name>
<dbReference type="Proteomes" id="UP000767947">
    <property type="component" value="Unassembled WGS sequence"/>
</dbReference>
<dbReference type="InterPro" id="IPR008969">
    <property type="entry name" value="CarboxyPept-like_regulatory"/>
</dbReference>
<feature type="signal peptide" evidence="1">
    <location>
        <begin position="1"/>
        <end position="19"/>
    </location>
</feature>
<proteinExistence type="predicted"/>
<dbReference type="SUPFAM" id="SSF49464">
    <property type="entry name" value="Carboxypeptidase regulatory domain-like"/>
    <property type="match status" value="1"/>
</dbReference>